<organism evidence="1 2">
    <name type="scientific">Pseudomonas duriflava</name>
    <dbReference type="NCBI Taxonomy" id="459528"/>
    <lineage>
        <taxon>Bacteria</taxon>
        <taxon>Pseudomonadati</taxon>
        <taxon>Pseudomonadota</taxon>
        <taxon>Gammaproteobacteria</taxon>
        <taxon>Pseudomonadales</taxon>
        <taxon>Pseudomonadaceae</taxon>
        <taxon>Pseudomonas</taxon>
    </lineage>
</organism>
<dbReference type="PANTHER" id="PTHR42830:SF2">
    <property type="entry name" value="OSMC_OHR FAMILY PROTEIN"/>
    <property type="match status" value="1"/>
</dbReference>
<keyword evidence="2" id="KW-1185">Reference proteome</keyword>
<comment type="caution">
    <text evidence="1">The sequence shown here is derived from an EMBL/GenBank/DDBJ whole genome shotgun (WGS) entry which is preliminary data.</text>
</comment>
<gene>
    <name evidence="1" type="ORF">IQ22_00269</name>
</gene>
<dbReference type="Gene3D" id="3.30.300.20">
    <property type="match status" value="1"/>
</dbReference>
<reference evidence="1 2" key="1">
    <citation type="journal article" date="2015" name="Stand. Genomic Sci.">
        <title>Genomic Encyclopedia of Bacterial and Archaeal Type Strains, Phase III: the genomes of soil and plant-associated and newly described type strains.</title>
        <authorList>
            <person name="Whitman W.B."/>
            <person name="Woyke T."/>
            <person name="Klenk H.P."/>
            <person name="Zhou Y."/>
            <person name="Lilburn T.G."/>
            <person name="Beck B.J."/>
            <person name="De Vos P."/>
            <person name="Vandamme P."/>
            <person name="Eisen J.A."/>
            <person name="Garrity G."/>
            <person name="Hugenholtz P."/>
            <person name="Kyrpides N.C."/>
        </authorList>
    </citation>
    <scope>NUCLEOTIDE SEQUENCE [LARGE SCALE GENOMIC DNA]</scope>
    <source>
        <strain evidence="1 2">CGMCC 1.6858</strain>
    </source>
</reference>
<dbReference type="AlphaFoldDB" id="A0A562QPF9"/>
<dbReference type="InterPro" id="IPR003718">
    <property type="entry name" value="OsmC/Ohr_fam"/>
</dbReference>
<sequence length="157" mass="17487">MAGKQHTYHVRTTWTGNRGQGTEHYRAYDRDHVIQAEGKPDLSGSSDPAFRGNPARWSPEDLLLASVSACHKLWYLHLCAEAGIIITAYEDYAEGRMEESPEGGRFTQITLRPQVTVRSGSDHEQAQALHHEAHRQCFIANSLNVPVMCEGTVVTEA</sequence>
<name>A0A562QPF9_9PSED</name>
<evidence type="ECO:0000313" key="1">
    <source>
        <dbReference type="EMBL" id="TWI58563.1"/>
    </source>
</evidence>
<dbReference type="Proteomes" id="UP000316905">
    <property type="component" value="Unassembled WGS sequence"/>
</dbReference>
<evidence type="ECO:0000313" key="2">
    <source>
        <dbReference type="Proteomes" id="UP000316905"/>
    </source>
</evidence>
<dbReference type="PANTHER" id="PTHR42830">
    <property type="entry name" value="OSMOTICALLY INDUCIBLE FAMILY PROTEIN"/>
    <property type="match status" value="1"/>
</dbReference>
<accession>A0A562QPF9</accession>
<dbReference type="InterPro" id="IPR015946">
    <property type="entry name" value="KH_dom-like_a/b"/>
</dbReference>
<dbReference type="InterPro" id="IPR036102">
    <property type="entry name" value="OsmC/Ohrsf"/>
</dbReference>
<dbReference type="OrthoDB" id="9795405at2"/>
<proteinExistence type="predicted"/>
<dbReference type="EMBL" id="VLKY01000001">
    <property type="protein sequence ID" value="TWI58563.1"/>
    <property type="molecule type" value="Genomic_DNA"/>
</dbReference>
<dbReference type="InterPro" id="IPR052707">
    <property type="entry name" value="OsmC_Ohr_Peroxiredoxin"/>
</dbReference>
<dbReference type="SUPFAM" id="SSF82784">
    <property type="entry name" value="OsmC-like"/>
    <property type="match status" value="1"/>
</dbReference>
<dbReference type="RefSeq" id="WP_145136877.1">
    <property type="nucleotide sequence ID" value="NZ_VLKY01000001.1"/>
</dbReference>
<dbReference type="Pfam" id="PF02566">
    <property type="entry name" value="OsmC"/>
    <property type="match status" value="1"/>
</dbReference>
<protein>
    <submittedName>
        <fullName evidence="1">Organic hydroperoxide reductase OsmC/OhrA</fullName>
    </submittedName>
</protein>